<name>A0AAV4PU27_9ARAC</name>
<evidence type="ECO:0000313" key="2">
    <source>
        <dbReference type="Proteomes" id="UP001054837"/>
    </source>
</evidence>
<dbReference type="EMBL" id="BPLQ01003222">
    <property type="protein sequence ID" value="GIX98712.1"/>
    <property type="molecule type" value="Genomic_DNA"/>
</dbReference>
<proteinExistence type="predicted"/>
<accession>A0AAV4PU27</accession>
<reference evidence="1 2" key="1">
    <citation type="submission" date="2021-06" db="EMBL/GenBank/DDBJ databases">
        <title>Caerostris darwini draft genome.</title>
        <authorList>
            <person name="Kono N."/>
            <person name="Arakawa K."/>
        </authorList>
    </citation>
    <scope>NUCLEOTIDE SEQUENCE [LARGE SCALE GENOMIC DNA]</scope>
</reference>
<comment type="caution">
    <text evidence="1">The sequence shown here is derived from an EMBL/GenBank/DDBJ whole genome shotgun (WGS) entry which is preliminary data.</text>
</comment>
<sequence length="111" mass="13006">MCEHDKLHIHNPIVDWTSTAYYATLAIHHHHLPSQFVWQNYMDRAHTPAFKRRLLVDRRYEVLFFPRLGDSARISLQLFPTAVYAQLHVSFASLQASVCLVKLLPPCFFGW</sequence>
<evidence type="ECO:0000313" key="1">
    <source>
        <dbReference type="EMBL" id="GIX98712.1"/>
    </source>
</evidence>
<organism evidence="1 2">
    <name type="scientific">Caerostris darwini</name>
    <dbReference type="NCBI Taxonomy" id="1538125"/>
    <lineage>
        <taxon>Eukaryota</taxon>
        <taxon>Metazoa</taxon>
        <taxon>Ecdysozoa</taxon>
        <taxon>Arthropoda</taxon>
        <taxon>Chelicerata</taxon>
        <taxon>Arachnida</taxon>
        <taxon>Araneae</taxon>
        <taxon>Araneomorphae</taxon>
        <taxon>Entelegynae</taxon>
        <taxon>Araneoidea</taxon>
        <taxon>Araneidae</taxon>
        <taxon>Caerostris</taxon>
    </lineage>
</organism>
<dbReference type="AlphaFoldDB" id="A0AAV4PU27"/>
<dbReference type="Proteomes" id="UP001054837">
    <property type="component" value="Unassembled WGS sequence"/>
</dbReference>
<gene>
    <name evidence="1" type="ORF">CDAR_571891</name>
</gene>
<keyword evidence="2" id="KW-1185">Reference proteome</keyword>
<protein>
    <submittedName>
        <fullName evidence="1">Uncharacterized protein</fullName>
    </submittedName>
</protein>